<comment type="caution">
    <text evidence="3">The sequence shown here is derived from an EMBL/GenBank/DDBJ whole genome shotgun (WGS) entry which is preliminary data.</text>
</comment>
<accession>A0A6D2IUW0</accession>
<feature type="compositionally biased region" description="Basic and acidic residues" evidence="2">
    <location>
        <begin position="168"/>
        <end position="178"/>
    </location>
</feature>
<dbReference type="InterPro" id="IPR004252">
    <property type="entry name" value="Probable_transposase_24"/>
</dbReference>
<reference evidence="3" key="1">
    <citation type="submission" date="2020-01" db="EMBL/GenBank/DDBJ databases">
        <authorList>
            <person name="Mishra B."/>
        </authorList>
    </citation>
    <scope>NUCLEOTIDE SEQUENCE [LARGE SCALE GENOMIC DNA]</scope>
</reference>
<evidence type="ECO:0000256" key="1">
    <source>
        <dbReference type="SAM" id="Coils"/>
    </source>
</evidence>
<evidence type="ECO:0000313" key="4">
    <source>
        <dbReference type="Proteomes" id="UP000467841"/>
    </source>
</evidence>
<feature type="coiled-coil region" evidence="1">
    <location>
        <begin position="311"/>
        <end position="352"/>
    </location>
</feature>
<dbReference type="EMBL" id="CACVBM020001095">
    <property type="protein sequence ID" value="CAA7030379.1"/>
    <property type="molecule type" value="Genomic_DNA"/>
</dbReference>
<dbReference type="AlphaFoldDB" id="A0A6D2IUW0"/>
<proteinExistence type="predicted"/>
<name>A0A6D2IUW0_9BRAS</name>
<organism evidence="3 4">
    <name type="scientific">Microthlaspi erraticum</name>
    <dbReference type="NCBI Taxonomy" id="1685480"/>
    <lineage>
        <taxon>Eukaryota</taxon>
        <taxon>Viridiplantae</taxon>
        <taxon>Streptophyta</taxon>
        <taxon>Embryophyta</taxon>
        <taxon>Tracheophyta</taxon>
        <taxon>Spermatophyta</taxon>
        <taxon>Magnoliopsida</taxon>
        <taxon>eudicotyledons</taxon>
        <taxon>Gunneridae</taxon>
        <taxon>Pentapetalae</taxon>
        <taxon>rosids</taxon>
        <taxon>malvids</taxon>
        <taxon>Brassicales</taxon>
        <taxon>Brassicaceae</taxon>
        <taxon>Coluteocarpeae</taxon>
        <taxon>Microthlaspi</taxon>
    </lineage>
</organism>
<dbReference type="OrthoDB" id="1106524at2759"/>
<dbReference type="Pfam" id="PF03004">
    <property type="entry name" value="Transposase_24"/>
    <property type="match status" value="1"/>
</dbReference>
<evidence type="ECO:0000256" key="2">
    <source>
        <dbReference type="SAM" id="MobiDB-lite"/>
    </source>
</evidence>
<keyword evidence="4" id="KW-1185">Reference proteome</keyword>
<dbReference type="Proteomes" id="UP000467841">
    <property type="component" value="Unassembled WGS sequence"/>
</dbReference>
<protein>
    <submittedName>
        <fullName evidence="3">Uncharacterized protein</fullName>
    </submittedName>
</protein>
<feature type="region of interest" description="Disordered" evidence="2">
    <location>
        <begin position="168"/>
        <end position="190"/>
    </location>
</feature>
<keyword evidence="1" id="KW-0175">Coiled coil</keyword>
<gene>
    <name evidence="3" type="ORF">MERR_LOCUS17614</name>
</gene>
<evidence type="ECO:0000313" key="3">
    <source>
        <dbReference type="EMBL" id="CAA7030379.1"/>
    </source>
</evidence>
<sequence>MEEKARRDAEASAAEMERLRQSRREWVEAAVTQVFDSMNDWYAPRLHRLSGFVAQRDVVEAPVGRRQVDEALLDFVKKIWGVDLNFDAMEEKLAAKLAKSIADGQGKFNWDPTINGQVQSEFNKLAAYRLRGMISHAKRTGVKPDWILKDYWTIMVAYWATPKAKANSEKARNSRLSDRSGLGPHSHISGSRSYAKVQDVLEANNEDYSFIAVMKKANQKPDGTYADQRAQLVAETYEELLQEHLRQLQASGQENVTAENLDIRVKNEIYIKAAAGAPGSSKQSPVFGLGAIGEGLPSVDASPSEPQPSEVEMITNRMQVMETELQQSREENQEIQKRLEAMEKMVESFASQ</sequence>